<comment type="caution">
    <text evidence="4">The sequence shown here is derived from an EMBL/GenBank/DDBJ whole genome shotgun (WGS) entry which is preliminary data.</text>
</comment>
<keyword evidence="1" id="KW-0479">Metal-binding</keyword>
<feature type="non-terminal residue" evidence="4">
    <location>
        <position position="1"/>
    </location>
</feature>
<keyword evidence="5" id="KW-1185">Reference proteome</keyword>
<dbReference type="OrthoDB" id="6515899at2759"/>
<gene>
    <name evidence="4" type="ORF">NPIL_589611</name>
</gene>
<evidence type="ECO:0000313" key="5">
    <source>
        <dbReference type="Proteomes" id="UP000887013"/>
    </source>
</evidence>
<keyword evidence="1" id="KW-0862">Zinc</keyword>
<feature type="compositionally biased region" description="Basic and acidic residues" evidence="2">
    <location>
        <begin position="145"/>
        <end position="157"/>
    </location>
</feature>
<dbReference type="GO" id="GO:0008270">
    <property type="term" value="F:zinc ion binding"/>
    <property type="evidence" value="ECO:0007669"/>
    <property type="project" value="UniProtKB-KW"/>
</dbReference>
<evidence type="ECO:0000256" key="2">
    <source>
        <dbReference type="SAM" id="MobiDB-lite"/>
    </source>
</evidence>
<dbReference type="AlphaFoldDB" id="A0A8X6NEG9"/>
<dbReference type="InterPro" id="IPR013087">
    <property type="entry name" value="Znf_C2H2_type"/>
</dbReference>
<accession>A0A8X6NEG9</accession>
<sequence>PKTILNPLLSPVPQSPTVNKIDVEQPVPHAVPTPPCSPTYSPLGTPVHNPDLPKEIIFSTELLPTAFPSLKKLDGVLPVPEDSAHGDALQLPSLESDLALSTDSARSSEKSPDVLELILSQSSLKLDLDDDLPEIQASSVNSGNRELRDPTPAENESHPTSPKNHQPSARSDLEKTFREKFPDLPVFNNSSSSSAGSSPDYDFLVTQLQAPTTGPPTITSFPRRDYSLMVKKGLFRCEFCEKAFVSKSGIDSHYTKTHDIKPQRILPRLFPGGRTDICHFCCHSPKGDQTLAEHYRHAQNLEVHSDRPYTTTTTIDVSPTNFTSTHPKQRDLAANSSTIIVTPSSTQDTKINQQTINADIHSPPNSRPEDPSFRTCSECGFVAKKTGGLKLHYFKIHKLRNIPKKKPTPPTPEEIETLPSCSTTSQEPEKSTVNTPIQEDQPKKQASSSKVFYNKALQHAPAMKNKDNNHKLPDLSTDLQSDSTEIQVPNSFIDRHNHPQYPYVSFNKNVLKYCFPVPLKINCPYHNCSSFFGTKAWYLTNSSIKK</sequence>
<organism evidence="4 5">
    <name type="scientific">Nephila pilipes</name>
    <name type="common">Giant wood spider</name>
    <name type="synonym">Nephila maculata</name>
    <dbReference type="NCBI Taxonomy" id="299642"/>
    <lineage>
        <taxon>Eukaryota</taxon>
        <taxon>Metazoa</taxon>
        <taxon>Ecdysozoa</taxon>
        <taxon>Arthropoda</taxon>
        <taxon>Chelicerata</taxon>
        <taxon>Arachnida</taxon>
        <taxon>Araneae</taxon>
        <taxon>Araneomorphae</taxon>
        <taxon>Entelegynae</taxon>
        <taxon>Araneoidea</taxon>
        <taxon>Nephilidae</taxon>
        <taxon>Nephila</taxon>
    </lineage>
</organism>
<dbReference type="SMART" id="SM00355">
    <property type="entry name" value="ZnF_C2H2"/>
    <property type="match status" value="2"/>
</dbReference>
<keyword evidence="1" id="KW-0863">Zinc-finger</keyword>
<feature type="region of interest" description="Disordered" evidence="2">
    <location>
        <begin position="136"/>
        <end position="171"/>
    </location>
</feature>
<feature type="domain" description="C2H2-type" evidence="3">
    <location>
        <begin position="235"/>
        <end position="258"/>
    </location>
</feature>
<protein>
    <recommendedName>
        <fullName evidence="3">C2H2-type domain-containing protein</fullName>
    </recommendedName>
</protein>
<proteinExistence type="predicted"/>
<feature type="region of interest" description="Disordered" evidence="2">
    <location>
        <begin position="402"/>
        <end position="449"/>
    </location>
</feature>
<dbReference type="PROSITE" id="PS00028">
    <property type="entry name" value="ZINC_FINGER_C2H2_1"/>
    <property type="match status" value="1"/>
</dbReference>
<feature type="non-terminal residue" evidence="4">
    <location>
        <position position="546"/>
    </location>
</feature>
<evidence type="ECO:0000256" key="1">
    <source>
        <dbReference type="PROSITE-ProRule" id="PRU00042"/>
    </source>
</evidence>
<evidence type="ECO:0000259" key="3">
    <source>
        <dbReference type="PROSITE" id="PS50157"/>
    </source>
</evidence>
<feature type="region of interest" description="Disordered" evidence="2">
    <location>
        <begin position="26"/>
        <end position="45"/>
    </location>
</feature>
<dbReference type="PROSITE" id="PS50157">
    <property type="entry name" value="ZINC_FINGER_C2H2_2"/>
    <property type="match status" value="1"/>
</dbReference>
<reference evidence="4" key="1">
    <citation type="submission" date="2020-08" db="EMBL/GenBank/DDBJ databases">
        <title>Multicomponent nature underlies the extraordinary mechanical properties of spider dragline silk.</title>
        <authorList>
            <person name="Kono N."/>
            <person name="Nakamura H."/>
            <person name="Mori M."/>
            <person name="Yoshida Y."/>
            <person name="Ohtoshi R."/>
            <person name="Malay A.D."/>
            <person name="Moran D.A.P."/>
            <person name="Tomita M."/>
            <person name="Numata K."/>
            <person name="Arakawa K."/>
        </authorList>
    </citation>
    <scope>NUCLEOTIDE SEQUENCE</scope>
</reference>
<feature type="compositionally biased region" description="Polar residues" evidence="2">
    <location>
        <begin position="419"/>
        <end position="449"/>
    </location>
</feature>
<evidence type="ECO:0000313" key="4">
    <source>
        <dbReference type="EMBL" id="GFT09171.1"/>
    </source>
</evidence>
<name>A0A8X6NEG9_NEPPI</name>
<dbReference type="EMBL" id="BMAW01057112">
    <property type="protein sequence ID" value="GFT09171.1"/>
    <property type="molecule type" value="Genomic_DNA"/>
</dbReference>
<feature type="compositionally biased region" description="Polar residues" evidence="2">
    <location>
        <begin position="158"/>
        <end position="169"/>
    </location>
</feature>
<dbReference type="Proteomes" id="UP000887013">
    <property type="component" value="Unassembled WGS sequence"/>
</dbReference>